<dbReference type="PANTHER" id="PTHR12526">
    <property type="entry name" value="GLYCOSYLTRANSFERASE"/>
    <property type="match status" value="1"/>
</dbReference>
<dbReference type="PANTHER" id="PTHR12526:SF630">
    <property type="entry name" value="GLYCOSYLTRANSFERASE"/>
    <property type="match status" value="1"/>
</dbReference>
<dbReference type="SUPFAM" id="SSF53756">
    <property type="entry name" value="UDP-Glycosyltransferase/glycogen phosphorylase"/>
    <property type="match status" value="1"/>
</dbReference>
<organism evidence="3 4">
    <name type="scientific">Candidatus Pullibacteroides excrementavium</name>
    <dbReference type="NCBI Taxonomy" id="2840905"/>
    <lineage>
        <taxon>Bacteria</taxon>
        <taxon>Pseudomonadati</taxon>
        <taxon>Bacteroidota</taxon>
        <taxon>Bacteroidia</taxon>
        <taxon>Bacteroidales</taxon>
        <taxon>Candidatus Pullibacteroides</taxon>
    </lineage>
</organism>
<dbReference type="InterPro" id="IPR028098">
    <property type="entry name" value="Glyco_trans_4-like_N"/>
</dbReference>
<sequence length="363" mass="40596">MKVLQIIPSLASGGAEHFVVDLSNQLKRMGVDVSIGVLGDTGPGSDFCRTFLDERIPVVSLQVKGYSFFHAICSVYKYVKSATPDVIHCHLSIIQYLVLVYVLFPKVKVVHTLHSVAKHASGRSKWHFKLFRFLYRWKVVQPVVISEMCYRSYVDCYGLRNAIVIENGIVPLRNTSFLDDVRLEVLSYKKNGTTPVFIHVARFHEAKNQKMLISVFNRLCVEGVDFCLLILGRGFDDGEGAILRATACGNIYFLGEKSNVGDYLKCADFFCLSSLYEGFPISLIEAMSLGVIPICTPVGGMVDAVVDGVTGYLSGDVSEASYYEALLRALRGHISKEKVVAYFDQNFKMDRCARRYLGVFEEI</sequence>
<evidence type="ECO:0000313" key="3">
    <source>
        <dbReference type="EMBL" id="MBO8432151.1"/>
    </source>
</evidence>
<dbReference type="Gene3D" id="3.40.50.2000">
    <property type="entry name" value="Glycogen Phosphorylase B"/>
    <property type="match status" value="2"/>
</dbReference>
<dbReference type="Proteomes" id="UP000823612">
    <property type="component" value="Unassembled WGS sequence"/>
</dbReference>
<reference evidence="3" key="1">
    <citation type="submission" date="2020-10" db="EMBL/GenBank/DDBJ databases">
        <authorList>
            <person name="Gilroy R."/>
        </authorList>
    </citation>
    <scope>NUCLEOTIDE SEQUENCE</scope>
    <source>
        <strain evidence="3">2889</strain>
    </source>
</reference>
<evidence type="ECO:0000259" key="2">
    <source>
        <dbReference type="Pfam" id="PF13439"/>
    </source>
</evidence>
<comment type="caution">
    <text evidence="3">The sequence shown here is derived from an EMBL/GenBank/DDBJ whole genome shotgun (WGS) entry which is preliminary data.</text>
</comment>
<protein>
    <submittedName>
        <fullName evidence="3">Glycosyltransferase</fullName>
    </submittedName>
</protein>
<feature type="domain" description="Glycosyltransferase subfamily 4-like N-terminal" evidence="2">
    <location>
        <begin position="13"/>
        <end position="169"/>
    </location>
</feature>
<feature type="domain" description="Glycosyl transferase family 1" evidence="1">
    <location>
        <begin position="188"/>
        <end position="338"/>
    </location>
</feature>
<proteinExistence type="predicted"/>
<dbReference type="EMBL" id="JADIMZ010000034">
    <property type="protein sequence ID" value="MBO8432151.1"/>
    <property type="molecule type" value="Genomic_DNA"/>
</dbReference>
<accession>A0A9D9DTH1</accession>
<dbReference type="Pfam" id="PF13439">
    <property type="entry name" value="Glyco_transf_4"/>
    <property type="match status" value="1"/>
</dbReference>
<reference evidence="3" key="2">
    <citation type="journal article" date="2021" name="PeerJ">
        <title>Extensive microbial diversity within the chicken gut microbiome revealed by metagenomics and culture.</title>
        <authorList>
            <person name="Gilroy R."/>
            <person name="Ravi A."/>
            <person name="Getino M."/>
            <person name="Pursley I."/>
            <person name="Horton D.L."/>
            <person name="Alikhan N.F."/>
            <person name="Baker D."/>
            <person name="Gharbi K."/>
            <person name="Hall N."/>
            <person name="Watson M."/>
            <person name="Adriaenssens E.M."/>
            <person name="Foster-Nyarko E."/>
            <person name="Jarju S."/>
            <person name="Secka A."/>
            <person name="Antonio M."/>
            <person name="Oren A."/>
            <person name="Chaudhuri R.R."/>
            <person name="La Ragione R."/>
            <person name="Hildebrand F."/>
            <person name="Pallen M.J."/>
        </authorList>
    </citation>
    <scope>NUCLEOTIDE SEQUENCE</scope>
    <source>
        <strain evidence="3">2889</strain>
    </source>
</reference>
<dbReference type="GO" id="GO:0016757">
    <property type="term" value="F:glycosyltransferase activity"/>
    <property type="evidence" value="ECO:0007669"/>
    <property type="project" value="InterPro"/>
</dbReference>
<evidence type="ECO:0000313" key="4">
    <source>
        <dbReference type="Proteomes" id="UP000823612"/>
    </source>
</evidence>
<name>A0A9D9DTH1_9BACT</name>
<gene>
    <name evidence="3" type="ORF">IAB08_02500</name>
</gene>
<dbReference type="CDD" id="cd03811">
    <property type="entry name" value="GT4_GT28_WabH-like"/>
    <property type="match status" value="1"/>
</dbReference>
<dbReference type="InterPro" id="IPR001296">
    <property type="entry name" value="Glyco_trans_1"/>
</dbReference>
<evidence type="ECO:0000259" key="1">
    <source>
        <dbReference type="Pfam" id="PF00534"/>
    </source>
</evidence>
<dbReference type="AlphaFoldDB" id="A0A9D9DTH1"/>
<dbReference type="Pfam" id="PF00534">
    <property type="entry name" value="Glycos_transf_1"/>
    <property type="match status" value="1"/>
</dbReference>